<comment type="caution">
    <text evidence="2">The sequence shown here is derived from an EMBL/GenBank/DDBJ whole genome shotgun (WGS) entry which is preliminary data.</text>
</comment>
<evidence type="ECO:0000313" key="2">
    <source>
        <dbReference type="EMBL" id="KAF2566793.1"/>
    </source>
</evidence>
<evidence type="ECO:0008006" key="4">
    <source>
        <dbReference type="Google" id="ProtNLM"/>
    </source>
</evidence>
<gene>
    <name evidence="2" type="ORF">F2Q68_00023824</name>
</gene>
<evidence type="ECO:0000256" key="1">
    <source>
        <dbReference type="SAM" id="Phobius"/>
    </source>
</evidence>
<name>A0A8S9IBD5_BRACR</name>
<dbReference type="Proteomes" id="UP000712281">
    <property type="component" value="Unassembled WGS sequence"/>
</dbReference>
<reference evidence="2" key="1">
    <citation type="submission" date="2019-12" db="EMBL/GenBank/DDBJ databases">
        <title>Genome sequencing and annotation of Brassica cretica.</title>
        <authorList>
            <person name="Studholme D.J."/>
            <person name="Sarris P.F."/>
        </authorList>
    </citation>
    <scope>NUCLEOTIDE SEQUENCE</scope>
    <source>
        <strain evidence="2">PFS-001/15</strain>
        <tissue evidence="2">Leaf</tissue>
    </source>
</reference>
<keyword evidence="1" id="KW-1133">Transmembrane helix</keyword>
<organism evidence="2 3">
    <name type="scientific">Brassica cretica</name>
    <name type="common">Mustard</name>
    <dbReference type="NCBI Taxonomy" id="69181"/>
    <lineage>
        <taxon>Eukaryota</taxon>
        <taxon>Viridiplantae</taxon>
        <taxon>Streptophyta</taxon>
        <taxon>Embryophyta</taxon>
        <taxon>Tracheophyta</taxon>
        <taxon>Spermatophyta</taxon>
        <taxon>Magnoliopsida</taxon>
        <taxon>eudicotyledons</taxon>
        <taxon>Gunneridae</taxon>
        <taxon>Pentapetalae</taxon>
        <taxon>rosids</taxon>
        <taxon>malvids</taxon>
        <taxon>Brassicales</taxon>
        <taxon>Brassicaceae</taxon>
        <taxon>Brassiceae</taxon>
        <taxon>Brassica</taxon>
    </lineage>
</organism>
<proteinExistence type="predicted"/>
<dbReference type="AlphaFoldDB" id="A0A8S9IBD5"/>
<dbReference type="EMBL" id="QGKW02001911">
    <property type="protein sequence ID" value="KAF2566793.1"/>
    <property type="molecule type" value="Genomic_DNA"/>
</dbReference>
<keyword evidence="1" id="KW-0812">Transmembrane</keyword>
<sequence>MESRRGVQVLAKVRVEVFHLLDLFPSLAVGARGRVFGVLPSRSCVLGVRALDLRWSGLVSWRFISHSASSGKWLSCSPVKLDFGFFVLRRRVRRGVRYCVVVVAVAFSRVAVRVLLFGWPSMTSEGPTGGDSGFVLSASPLLVLLFSSSCGCSPLRPVYSFFSAVLLRRCFANEAIWSYHRFSMLARGEDLWSLLGLRSSGSSRRLVFRFVIPFPLSDFLVISGGQSFVHFVVEPNNCSFGDLAATNQKAQIELSGET</sequence>
<evidence type="ECO:0000313" key="3">
    <source>
        <dbReference type="Proteomes" id="UP000712281"/>
    </source>
</evidence>
<keyword evidence="1" id="KW-0472">Membrane</keyword>
<accession>A0A8S9IBD5</accession>
<feature type="transmembrane region" description="Helical" evidence="1">
    <location>
        <begin position="98"/>
        <end position="119"/>
    </location>
</feature>
<protein>
    <recommendedName>
        <fullName evidence="4">Transmembrane protein</fullName>
    </recommendedName>
</protein>